<dbReference type="RefSeq" id="WP_189823485.1">
    <property type="nucleotide sequence ID" value="NZ_BMVC01000004.1"/>
</dbReference>
<evidence type="ECO:0000313" key="3">
    <source>
        <dbReference type="EMBL" id="GHC89760.1"/>
    </source>
</evidence>
<comment type="caution">
    <text evidence="3">The sequence shown here is derived from an EMBL/GenBank/DDBJ whole genome shotgun (WGS) entry which is preliminary data.</text>
</comment>
<feature type="domain" description="YCII-related" evidence="2">
    <location>
        <begin position="8"/>
        <end position="96"/>
    </location>
</feature>
<name>A0A918WW65_9ACTN</name>
<dbReference type="Gene3D" id="3.30.70.1060">
    <property type="entry name" value="Dimeric alpha+beta barrel"/>
    <property type="match status" value="1"/>
</dbReference>
<dbReference type="SUPFAM" id="SSF54909">
    <property type="entry name" value="Dimeric alpha+beta barrel"/>
    <property type="match status" value="1"/>
</dbReference>
<dbReference type="InterPro" id="IPR011008">
    <property type="entry name" value="Dimeric_a/b-barrel"/>
</dbReference>
<dbReference type="PANTHER" id="PTHR35174:SF1">
    <property type="entry name" value="BLL0086 PROTEIN"/>
    <property type="match status" value="1"/>
</dbReference>
<sequence>MPRFLSIIRVDENTSPAEPSDGLMERMGVLMEEMTKAGVLLDTGGLGPVDTGRRVQWSGGKATVLDGPFTEAKEVVGGYALLQTKDLDEAVEWTRRFVQIHDAEWNLTCEVRQVFGPGDE</sequence>
<gene>
    <name evidence="3" type="ORF">GCM10010334_23200</name>
</gene>
<dbReference type="Pfam" id="PF03795">
    <property type="entry name" value="YCII"/>
    <property type="match status" value="1"/>
</dbReference>
<proteinExistence type="inferred from homology"/>
<dbReference type="Proteomes" id="UP000638353">
    <property type="component" value="Unassembled WGS sequence"/>
</dbReference>
<reference evidence="3" key="2">
    <citation type="submission" date="2020-09" db="EMBL/GenBank/DDBJ databases">
        <authorList>
            <person name="Sun Q."/>
            <person name="Ohkuma M."/>
        </authorList>
    </citation>
    <scope>NUCLEOTIDE SEQUENCE</scope>
    <source>
        <strain evidence="3">JCM 4637</strain>
    </source>
</reference>
<organism evidence="3 4">
    <name type="scientific">Streptomyces finlayi</name>
    <dbReference type="NCBI Taxonomy" id="67296"/>
    <lineage>
        <taxon>Bacteria</taxon>
        <taxon>Bacillati</taxon>
        <taxon>Actinomycetota</taxon>
        <taxon>Actinomycetes</taxon>
        <taxon>Kitasatosporales</taxon>
        <taxon>Streptomycetaceae</taxon>
        <taxon>Streptomyces</taxon>
    </lineage>
</organism>
<dbReference type="InterPro" id="IPR005545">
    <property type="entry name" value="YCII"/>
</dbReference>
<evidence type="ECO:0000256" key="1">
    <source>
        <dbReference type="ARBA" id="ARBA00007689"/>
    </source>
</evidence>
<reference evidence="3" key="1">
    <citation type="journal article" date="2014" name="Int. J. Syst. Evol. Microbiol.">
        <title>Complete genome sequence of Corynebacterium casei LMG S-19264T (=DSM 44701T), isolated from a smear-ripened cheese.</title>
        <authorList>
            <consortium name="US DOE Joint Genome Institute (JGI-PGF)"/>
            <person name="Walter F."/>
            <person name="Albersmeier A."/>
            <person name="Kalinowski J."/>
            <person name="Ruckert C."/>
        </authorList>
    </citation>
    <scope>NUCLEOTIDE SEQUENCE</scope>
    <source>
        <strain evidence="3">JCM 4637</strain>
    </source>
</reference>
<accession>A0A918WW65</accession>
<evidence type="ECO:0000313" key="4">
    <source>
        <dbReference type="Proteomes" id="UP000638353"/>
    </source>
</evidence>
<dbReference type="AlphaFoldDB" id="A0A918WW65"/>
<evidence type="ECO:0000259" key="2">
    <source>
        <dbReference type="Pfam" id="PF03795"/>
    </source>
</evidence>
<protein>
    <submittedName>
        <fullName evidence="3">Transcriptional regulator</fullName>
    </submittedName>
</protein>
<comment type="similarity">
    <text evidence="1">Belongs to the YciI family.</text>
</comment>
<dbReference type="EMBL" id="BMVC01000004">
    <property type="protein sequence ID" value="GHC89760.1"/>
    <property type="molecule type" value="Genomic_DNA"/>
</dbReference>
<dbReference type="PANTHER" id="PTHR35174">
    <property type="entry name" value="BLL7171 PROTEIN-RELATED"/>
    <property type="match status" value="1"/>
</dbReference>